<sequence>MAAPAATAGSSWFQRFLLPGFAFKAVVIGGGYATGRELAEFFLPSGPWGGLAAMLLAMLLWSVICAATFAFARAVGAFDYRSFFEKLLGRGWILFEIAYVLFVTLILAVFGAAAGEIGSAVFGLPSIAGTISLAALIALFATFGNSSVEGLFKYVSFLLYGVYALFMVLALSSFGDLIVARFAIPTPTDGWALGGLTYASYNVVGAVVILPVVRHMTSQRDAIVSGLIAGPLAMVPAVLFFIAMIAFYPGIINETLPSDFMLQKLELPIFHLLFQLMIFAALLESGAGSVHAINERIDAALKARRGQSLSNRARGAIAGALLIGCMFIADRFGLVALIASGYRALAYIFLATYVVPLLTLGLYRLIRSHFAHKKQALQSAAQGNPS</sequence>
<feature type="transmembrane region" description="Helical" evidence="1">
    <location>
        <begin position="222"/>
        <end position="249"/>
    </location>
</feature>
<gene>
    <name evidence="2" type="ORF">CDQ91_02330</name>
</gene>
<dbReference type="PANTHER" id="PTHR37814:SF1">
    <property type="entry name" value="MEMBRANE PROTEIN"/>
    <property type="match status" value="1"/>
</dbReference>
<keyword evidence="3" id="KW-1185">Reference proteome</keyword>
<proteinExistence type="predicted"/>
<feature type="transmembrane region" description="Helical" evidence="1">
    <location>
        <begin position="52"/>
        <end position="72"/>
    </location>
</feature>
<dbReference type="InterPro" id="IPR038728">
    <property type="entry name" value="YkvI-like"/>
</dbReference>
<keyword evidence="1" id="KW-0472">Membrane</keyword>
<reference evidence="2 3" key="1">
    <citation type="journal article" date="2002" name="Int. J. Syst. Evol. Microbiol.">
        <title>Sphingopyxis witflariensis sp. nov., isolated from activated sludge.</title>
        <authorList>
            <person name="Kampfer P."/>
            <person name="Witzenberger R."/>
            <person name="Denner E.B."/>
            <person name="Busse H.J."/>
            <person name="Neef A."/>
        </authorList>
    </citation>
    <scope>NUCLEOTIDE SEQUENCE [LARGE SCALE GENOMIC DNA]</scope>
    <source>
        <strain evidence="2 3">DSM 14551</strain>
    </source>
</reference>
<dbReference type="EMBL" id="NISJ01000001">
    <property type="protein sequence ID" value="OWR01607.1"/>
    <property type="molecule type" value="Genomic_DNA"/>
</dbReference>
<protein>
    <recommendedName>
        <fullName evidence="4">Membrane protein YkvI</fullName>
    </recommendedName>
</protein>
<feature type="transmembrane region" description="Helical" evidence="1">
    <location>
        <begin position="344"/>
        <end position="366"/>
    </location>
</feature>
<feature type="transmembrane region" description="Helical" evidence="1">
    <location>
        <begin position="269"/>
        <end position="294"/>
    </location>
</feature>
<dbReference type="AlphaFoldDB" id="A0A246K6G7"/>
<dbReference type="PANTHER" id="PTHR37814">
    <property type="entry name" value="CONSERVED MEMBRANE PROTEIN"/>
    <property type="match status" value="1"/>
</dbReference>
<evidence type="ECO:0008006" key="4">
    <source>
        <dbReference type="Google" id="ProtNLM"/>
    </source>
</evidence>
<name>A0A246K6G7_9SPHN</name>
<dbReference type="Proteomes" id="UP000197097">
    <property type="component" value="Unassembled WGS sequence"/>
</dbReference>
<accession>A0A246K6G7</accession>
<feature type="transmembrane region" description="Helical" evidence="1">
    <location>
        <begin position="120"/>
        <end position="145"/>
    </location>
</feature>
<organism evidence="2 3">
    <name type="scientific">Sphingopyxis witflariensis</name>
    <dbReference type="NCBI Taxonomy" id="173675"/>
    <lineage>
        <taxon>Bacteria</taxon>
        <taxon>Pseudomonadati</taxon>
        <taxon>Pseudomonadota</taxon>
        <taxon>Alphaproteobacteria</taxon>
        <taxon>Sphingomonadales</taxon>
        <taxon>Sphingomonadaceae</taxon>
        <taxon>Sphingopyxis</taxon>
    </lineage>
</organism>
<feature type="transmembrane region" description="Helical" evidence="1">
    <location>
        <begin position="12"/>
        <end position="32"/>
    </location>
</feature>
<feature type="transmembrane region" description="Helical" evidence="1">
    <location>
        <begin position="315"/>
        <end position="338"/>
    </location>
</feature>
<dbReference type="OrthoDB" id="5444697at2"/>
<feature type="transmembrane region" description="Helical" evidence="1">
    <location>
        <begin position="93"/>
        <end position="114"/>
    </location>
</feature>
<keyword evidence="1" id="KW-1133">Transmembrane helix</keyword>
<feature type="transmembrane region" description="Helical" evidence="1">
    <location>
        <begin position="157"/>
        <end position="184"/>
    </location>
</feature>
<comment type="caution">
    <text evidence="2">The sequence shown here is derived from an EMBL/GenBank/DDBJ whole genome shotgun (WGS) entry which is preliminary data.</text>
</comment>
<evidence type="ECO:0000256" key="1">
    <source>
        <dbReference type="SAM" id="Phobius"/>
    </source>
</evidence>
<keyword evidence="1" id="KW-0812">Transmembrane</keyword>
<evidence type="ECO:0000313" key="2">
    <source>
        <dbReference type="EMBL" id="OWR01607.1"/>
    </source>
</evidence>
<feature type="transmembrane region" description="Helical" evidence="1">
    <location>
        <begin position="190"/>
        <end position="210"/>
    </location>
</feature>
<evidence type="ECO:0000313" key="3">
    <source>
        <dbReference type="Proteomes" id="UP000197097"/>
    </source>
</evidence>